<keyword evidence="2" id="KW-1133">Transmembrane helix</keyword>
<keyword evidence="2" id="KW-0472">Membrane</keyword>
<feature type="transmembrane region" description="Helical" evidence="2">
    <location>
        <begin position="44"/>
        <end position="68"/>
    </location>
</feature>
<keyword evidence="3" id="KW-0496">Mitochondrion</keyword>
<evidence type="ECO:0000256" key="2">
    <source>
        <dbReference type="SAM" id="Phobius"/>
    </source>
</evidence>
<sequence length="188" mass="21389">MFFFRNGVSWITRYNRNNFFVSSFVKNICLPSNRQSSPRFWGRYSLLTFCGCCMTFFVRFSLLLRFLIKSFFIAGGFWLRLNLGYCVPRACGAGLVKVSSNKGEGGVADNSSQKKSSESNANQQTAPQHILDLQEEHDRIHKQRKEDLANWKLNQELLNKEKKSKQDSSDVVNDGSEPTPLTDLDGGD</sequence>
<protein>
    <submittedName>
        <fullName evidence="3">Uncharacterized protein</fullName>
    </submittedName>
</protein>
<proteinExistence type="predicted"/>
<evidence type="ECO:0000256" key="1">
    <source>
        <dbReference type="SAM" id="MobiDB-lite"/>
    </source>
</evidence>
<feature type="region of interest" description="Disordered" evidence="1">
    <location>
        <begin position="159"/>
        <end position="188"/>
    </location>
</feature>
<feature type="compositionally biased region" description="Polar residues" evidence="1">
    <location>
        <begin position="109"/>
        <end position="127"/>
    </location>
</feature>
<dbReference type="EMBL" id="MT527962">
    <property type="protein sequence ID" value="QNR58518.1"/>
    <property type="molecule type" value="Genomic_DNA"/>
</dbReference>
<name>A0A7H0XJY7_9PEZI</name>
<geneLocation type="mitochondrion" evidence="3"/>
<organism evidence="3">
    <name type="scientific">Diaporthe longicolla</name>
    <dbReference type="NCBI Taxonomy" id="54899"/>
    <lineage>
        <taxon>Eukaryota</taxon>
        <taxon>Fungi</taxon>
        <taxon>Dikarya</taxon>
        <taxon>Ascomycota</taxon>
        <taxon>Pezizomycotina</taxon>
        <taxon>Sordariomycetes</taxon>
        <taxon>Sordariomycetidae</taxon>
        <taxon>Diaporthales</taxon>
        <taxon>Diaporthaceae</taxon>
        <taxon>Diaporthe</taxon>
    </lineage>
</organism>
<keyword evidence="2" id="KW-0812">Transmembrane</keyword>
<dbReference type="AlphaFoldDB" id="A0A7H0XJY7"/>
<gene>
    <name evidence="3" type="primary">orf188</name>
</gene>
<evidence type="ECO:0000313" key="3">
    <source>
        <dbReference type="EMBL" id="QNR58518.1"/>
    </source>
</evidence>
<feature type="compositionally biased region" description="Basic and acidic residues" evidence="1">
    <location>
        <begin position="159"/>
        <end position="168"/>
    </location>
</feature>
<reference evidence="3" key="1">
    <citation type="submission" date="2020-05" db="EMBL/GenBank/DDBJ databases">
        <title>Mitochondrial genome of Phomopsis longicolla isolate MSPL 10-6, a fungus causing Phomopsis seed decay in soybean.</title>
        <authorList>
            <person name="Li S."/>
            <person name="Deng Y."/>
        </authorList>
    </citation>
    <scope>NUCLEOTIDE SEQUENCE</scope>
</reference>
<accession>A0A7H0XJY7</accession>
<feature type="region of interest" description="Disordered" evidence="1">
    <location>
        <begin position="101"/>
        <end position="127"/>
    </location>
</feature>